<comment type="function">
    <text evidence="4">Component of the exocyst complex involved in the docking of exocytic vesicles with fusion sites on the plasma membrane.</text>
</comment>
<sequence>MDPFDASEGNLMEFYHLKTLEPHTSWKNDSSVHINLEKWQDASPDADNSYDILKDLLNQQQRTYEKEAAQNMNEAAMSNVADPLNNNMMLPLLNRLQIPQKDKLKYLVNTKKFNVKMFLKDIHNRDSFEDLTRSLDTLDKTLERQSDELKDLVQTNFTKYVRVKNRLDQIYEQFSMRYTPSLAPGSIDANGGQLDVNELGDKVDDAIRATTLKLKPLLETNRKMVNYQATKNFIEENRDYFNLTTKLKRCLDKKDYSNLVLEYAKAKELHNQLILAAAVAEENEMGQVVNRVPKVVDKVWSEVEVVMESYRQLTWKTLLCADNEESQHDFLPLISKLLDLNVDKNPIMAWLTVHLDNFEKQLQETSEQMFNKILKGQQNILHNKAEADSDDHNTASIQGVDLTYYLSIGQFFQDTDGKSNDELAFRSLTAFQGLTDSPIVVEMWLLFLRYINSLEKIAMKFVEFWEHVQNFLDGVYQTTLINDKKKDNILVGDLKTIDGHKQFLQLEKEQVRHLRHRGEHFVNTLANQLTLFFMSSQESLSQRATITKENGSPQDYGFIPPRANGLSCLRYLPKMVEPLLKSITKLAQLGISPRALEISKKLVSMITDRSVAAIASTKLRDTSNFYKLENWKVYQTVHDTNRSELEYGITHFPEIVRIFQEYSIQTTRDLLFAFEKLPVLNGISIVNYPSKRSLTAVEIQQLISMEAVLESILKNAAKDKDNPRNSHTILTLTNLQYIRETTFPQILQYFDEAFEWNLREKELELFSLLAKMESSIFGNYLSDLKINIRDVLEKKYHEISWATYTSNSFRANDYVIEVLMLLVTIHSECFRIGPQLIERVLRETQIFISKYLFESFKPFVGNLSSDGLLQVTVDLQFFQRVLGRLLERDTQVTITACLQNCFQNNTERMQRCIKETEPIVSSNLARTSVQFAAFK</sequence>
<accession>A0A1Q3A3U8</accession>
<evidence type="ECO:0000256" key="5">
    <source>
        <dbReference type="SAM" id="Coils"/>
    </source>
</evidence>
<dbReference type="PANTHER" id="PTHR13043">
    <property type="entry name" value="EXOCYST COMPLEX COMPONENT SEC5"/>
    <property type="match status" value="1"/>
</dbReference>
<dbReference type="GO" id="GO:0006887">
    <property type="term" value="P:exocytosis"/>
    <property type="evidence" value="ECO:0007669"/>
    <property type="project" value="UniProtKB-KW"/>
</dbReference>
<gene>
    <name evidence="7" type="ORF">ZYGR_0U02420</name>
</gene>
<dbReference type="OrthoDB" id="26242at2759"/>
<proteinExistence type="inferred from homology"/>
<evidence type="ECO:0000259" key="6">
    <source>
        <dbReference type="Pfam" id="PF15469"/>
    </source>
</evidence>
<keyword evidence="4" id="KW-0653">Protein transport</keyword>
<feature type="domain" description="Exocyst complex component EXOC2/Sec5 N-terminal" evidence="6">
    <location>
        <begin position="82"/>
        <end position="934"/>
    </location>
</feature>
<evidence type="ECO:0000256" key="2">
    <source>
        <dbReference type="ARBA" id="ARBA00022448"/>
    </source>
</evidence>
<evidence type="ECO:0000256" key="4">
    <source>
        <dbReference type="RuleBase" id="RU365069"/>
    </source>
</evidence>
<evidence type="ECO:0000313" key="8">
    <source>
        <dbReference type="Proteomes" id="UP000187013"/>
    </source>
</evidence>
<dbReference type="EMBL" id="BDGX01000021">
    <property type="protein sequence ID" value="GAV50386.1"/>
    <property type="molecule type" value="Genomic_DNA"/>
</dbReference>
<dbReference type="InterPro" id="IPR029175">
    <property type="entry name" value="EXOC2/Sec5"/>
</dbReference>
<dbReference type="Proteomes" id="UP000187013">
    <property type="component" value="Unassembled WGS sequence"/>
</dbReference>
<dbReference type="AlphaFoldDB" id="A0A1Q3A3U8"/>
<dbReference type="PANTHER" id="PTHR13043:SF1">
    <property type="entry name" value="EXOCYST COMPLEX COMPONENT 2"/>
    <property type="match status" value="1"/>
</dbReference>
<organism evidence="7 8">
    <name type="scientific">Zygosaccharomyces rouxii</name>
    <dbReference type="NCBI Taxonomy" id="4956"/>
    <lineage>
        <taxon>Eukaryota</taxon>
        <taxon>Fungi</taxon>
        <taxon>Dikarya</taxon>
        <taxon>Ascomycota</taxon>
        <taxon>Saccharomycotina</taxon>
        <taxon>Saccharomycetes</taxon>
        <taxon>Saccharomycetales</taxon>
        <taxon>Saccharomycetaceae</taxon>
        <taxon>Zygosaccharomyces</taxon>
    </lineage>
</organism>
<dbReference type="GO" id="GO:0000145">
    <property type="term" value="C:exocyst"/>
    <property type="evidence" value="ECO:0007669"/>
    <property type="project" value="UniProtKB-UniRule"/>
</dbReference>
<dbReference type="GO" id="GO:0006893">
    <property type="term" value="P:Golgi to plasma membrane transport"/>
    <property type="evidence" value="ECO:0007669"/>
    <property type="project" value="UniProtKB-UniRule"/>
</dbReference>
<keyword evidence="3 4" id="KW-0268">Exocytosis</keyword>
<name>A0A1Q3A3U8_ZYGRO</name>
<evidence type="ECO:0000256" key="3">
    <source>
        <dbReference type="ARBA" id="ARBA00022483"/>
    </source>
</evidence>
<dbReference type="Pfam" id="PF15469">
    <property type="entry name" value="Sec5"/>
    <property type="match status" value="1"/>
</dbReference>
<dbReference type="GO" id="GO:0015031">
    <property type="term" value="P:protein transport"/>
    <property type="evidence" value="ECO:0007669"/>
    <property type="project" value="UniProtKB-KW"/>
</dbReference>
<comment type="subunit">
    <text evidence="4">Component of the exocyst complex.</text>
</comment>
<dbReference type="InterPro" id="IPR039481">
    <property type="entry name" value="EXOC2/Sec5_N_dom"/>
</dbReference>
<comment type="caution">
    <text evidence="7">The sequence shown here is derived from an EMBL/GenBank/DDBJ whole genome shotgun (WGS) entry which is preliminary data.</text>
</comment>
<evidence type="ECO:0000256" key="1">
    <source>
        <dbReference type="ARBA" id="ARBA00010578"/>
    </source>
</evidence>
<evidence type="ECO:0000313" key="7">
    <source>
        <dbReference type="EMBL" id="GAV50386.1"/>
    </source>
</evidence>
<reference evidence="7 8" key="1">
    <citation type="submission" date="2016-08" db="EMBL/GenBank/DDBJ databases">
        <title>Draft genome sequence of allopolyploid Zygosaccharomyces rouxii.</title>
        <authorList>
            <person name="Watanabe J."/>
            <person name="Uehara K."/>
            <person name="Mogi Y."/>
            <person name="Tsukioka Y."/>
        </authorList>
    </citation>
    <scope>NUCLEOTIDE SEQUENCE [LARGE SCALE GENOMIC DNA]</scope>
    <source>
        <strain evidence="7 8">NBRC 110957</strain>
    </source>
</reference>
<protein>
    <recommendedName>
        <fullName evidence="4">Exocyst complex component SEC5</fullName>
    </recommendedName>
</protein>
<keyword evidence="5" id="KW-0175">Coiled coil</keyword>
<keyword evidence="2 4" id="KW-0813">Transport</keyword>
<dbReference type="eggNOG" id="KOG2347">
    <property type="taxonomic scope" value="Eukaryota"/>
</dbReference>
<comment type="similarity">
    <text evidence="1 4">Belongs to the SEC5 family.</text>
</comment>
<feature type="coiled-coil region" evidence="5">
    <location>
        <begin position="128"/>
        <end position="155"/>
    </location>
</feature>